<feature type="region of interest" description="Disordered" evidence="1">
    <location>
        <begin position="25"/>
        <end position="67"/>
    </location>
</feature>
<accession>A0ABV6KTV8</accession>
<dbReference type="EMBL" id="JBHLUU010000104">
    <property type="protein sequence ID" value="MFC0476447.1"/>
    <property type="molecule type" value="Genomic_DNA"/>
</dbReference>
<evidence type="ECO:0000256" key="1">
    <source>
        <dbReference type="SAM" id="MobiDB-lite"/>
    </source>
</evidence>
<name>A0ABV6KTV8_9BACI</name>
<comment type="caution">
    <text evidence="4">The sequence shown here is derived from an EMBL/GenBank/DDBJ whole genome shotgun (WGS) entry which is preliminary data.</text>
</comment>
<dbReference type="PROSITE" id="PS51257">
    <property type="entry name" value="PROKAR_LIPOPROTEIN"/>
    <property type="match status" value="1"/>
</dbReference>
<feature type="compositionally biased region" description="Acidic residues" evidence="1">
    <location>
        <begin position="47"/>
        <end position="56"/>
    </location>
</feature>
<gene>
    <name evidence="4" type="ORF">ACFFHF_14640</name>
</gene>
<evidence type="ECO:0000313" key="5">
    <source>
        <dbReference type="Proteomes" id="UP001589738"/>
    </source>
</evidence>
<evidence type="ECO:0000256" key="2">
    <source>
        <dbReference type="SAM" id="SignalP"/>
    </source>
</evidence>
<dbReference type="Proteomes" id="UP001589738">
    <property type="component" value="Unassembled WGS sequence"/>
</dbReference>
<reference evidence="4 5" key="1">
    <citation type="submission" date="2024-09" db="EMBL/GenBank/DDBJ databases">
        <authorList>
            <person name="Sun Q."/>
            <person name="Mori K."/>
        </authorList>
    </citation>
    <scope>NUCLEOTIDE SEQUENCE [LARGE SCALE GENOMIC DNA]</scope>
    <source>
        <strain evidence="4 5">CGMCC 1.9126</strain>
    </source>
</reference>
<evidence type="ECO:0000259" key="3">
    <source>
        <dbReference type="Pfam" id="PF10646"/>
    </source>
</evidence>
<feature type="domain" description="GerMN" evidence="3">
    <location>
        <begin position="95"/>
        <end position="195"/>
    </location>
</feature>
<dbReference type="Pfam" id="PF10646">
    <property type="entry name" value="Germane"/>
    <property type="match status" value="1"/>
</dbReference>
<dbReference type="InterPro" id="IPR019606">
    <property type="entry name" value="GerMN"/>
</dbReference>
<feature type="chain" id="PRO_5046948666" evidence="2">
    <location>
        <begin position="23"/>
        <end position="201"/>
    </location>
</feature>
<proteinExistence type="predicted"/>
<dbReference type="RefSeq" id="WP_160549015.1">
    <property type="nucleotide sequence ID" value="NZ_JBHLUU010000104.1"/>
</dbReference>
<sequence>MRKLFGLLFISIVLLIGCTKNTGDPVTQPSVGENPANEEPVDHPSQDQDDGEDTDDNPGTTDQGSPGVSKVKIFLIGIDDNGASGKKIGANDSAIPVLVDIEPTKAPLKAALTKLLSLNEQMYGQSGFYHSLNQSDLEVKSVIIDDGEAVIELTGILKLGGVLDNPRVKAQIEETALQFDSVNKVSVFIDGEKLDEVLSLK</sequence>
<evidence type="ECO:0000313" key="4">
    <source>
        <dbReference type="EMBL" id="MFC0476447.1"/>
    </source>
</evidence>
<organism evidence="4 5">
    <name type="scientific">Robertmurraya beringensis</name>
    <dbReference type="NCBI Taxonomy" id="641660"/>
    <lineage>
        <taxon>Bacteria</taxon>
        <taxon>Bacillati</taxon>
        <taxon>Bacillota</taxon>
        <taxon>Bacilli</taxon>
        <taxon>Bacillales</taxon>
        <taxon>Bacillaceae</taxon>
        <taxon>Robertmurraya</taxon>
    </lineage>
</organism>
<feature type="signal peptide" evidence="2">
    <location>
        <begin position="1"/>
        <end position="22"/>
    </location>
</feature>
<keyword evidence="5" id="KW-1185">Reference proteome</keyword>
<keyword evidence="2" id="KW-0732">Signal</keyword>
<protein>
    <submittedName>
        <fullName evidence="4">GerMN domain-containing protein</fullName>
    </submittedName>
</protein>